<accession>A0A9Q3I395</accession>
<evidence type="ECO:0000313" key="3">
    <source>
        <dbReference type="Proteomes" id="UP000765509"/>
    </source>
</evidence>
<dbReference type="Proteomes" id="UP000765509">
    <property type="component" value="Unassembled WGS sequence"/>
</dbReference>
<feature type="compositionally biased region" description="Low complexity" evidence="1">
    <location>
        <begin position="101"/>
        <end position="112"/>
    </location>
</feature>
<keyword evidence="3" id="KW-1185">Reference proteome</keyword>
<comment type="caution">
    <text evidence="2">The sequence shown here is derived from an EMBL/GenBank/DDBJ whole genome shotgun (WGS) entry which is preliminary data.</text>
</comment>
<dbReference type="EMBL" id="AVOT02031335">
    <property type="protein sequence ID" value="MBW0524845.1"/>
    <property type="molecule type" value="Genomic_DNA"/>
</dbReference>
<name>A0A9Q3I395_9BASI</name>
<dbReference type="AlphaFoldDB" id="A0A9Q3I395"/>
<evidence type="ECO:0000256" key="1">
    <source>
        <dbReference type="SAM" id="MobiDB-lite"/>
    </source>
</evidence>
<proteinExistence type="predicted"/>
<reference evidence="2" key="1">
    <citation type="submission" date="2021-03" db="EMBL/GenBank/DDBJ databases">
        <title>Draft genome sequence of rust myrtle Austropuccinia psidii MF-1, a brazilian biotype.</title>
        <authorList>
            <person name="Quecine M.C."/>
            <person name="Pachon D.M.R."/>
            <person name="Bonatelli M.L."/>
            <person name="Correr F.H."/>
            <person name="Franceschini L.M."/>
            <person name="Leite T.F."/>
            <person name="Margarido G.R.A."/>
            <person name="Almeida C.A."/>
            <person name="Ferrarezi J.A."/>
            <person name="Labate C.A."/>
        </authorList>
    </citation>
    <scope>NUCLEOTIDE SEQUENCE</scope>
    <source>
        <strain evidence="2">MF-1</strain>
    </source>
</reference>
<feature type="region of interest" description="Disordered" evidence="1">
    <location>
        <begin position="96"/>
        <end position="188"/>
    </location>
</feature>
<evidence type="ECO:0000313" key="2">
    <source>
        <dbReference type="EMBL" id="MBW0524845.1"/>
    </source>
</evidence>
<protein>
    <submittedName>
        <fullName evidence="2">Uncharacterized protein</fullName>
    </submittedName>
</protein>
<organism evidence="2 3">
    <name type="scientific">Austropuccinia psidii MF-1</name>
    <dbReference type="NCBI Taxonomy" id="1389203"/>
    <lineage>
        <taxon>Eukaryota</taxon>
        <taxon>Fungi</taxon>
        <taxon>Dikarya</taxon>
        <taxon>Basidiomycota</taxon>
        <taxon>Pucciniomycotina</taxon>
        <taxon>Pucciniomycetes</taxon>
        <taxon>Pucciniales</taxon>
        <taxon>Sphaerophragmiaceae</taxon>
        <taxon>Austropuccinia</taxon>
    </lineage>
</organism>
<feature type="compositionally biased region" description="Polar residues" evidence="1">
    <location>
        <begin position="166"/>
        <end position="180"/>
    </location>
</feature>
<gene>
    <name evidence="2" type="ORF">O181_064560</name>
</gene>
<sequence>MKRIIRLFKRRFSFTSKHLPMPSVPTTSSTSQNRNKATHLRKSTPMPPRNIIGKNETAAPPKLVSEVVESSGEAQTQPNSRMSGFTSFATCDEKSTLDTVSSSSRCSLASRAPTNSEISTPPAKPLDEGDPNLESINHGGLRTKAVSTDTFGRSFKKSIKSSSSSNTQKLGETAQGTTSEKAYLLKRR</sequence>
<feature type="region of interest" description="Disordered" evidence="1">
    <location>
        <begin position="17"/>
        <end position="57"/>
    </location>
</feature>